<name>A0A804LQS4_MAIZE</name>
<evidence type="ECO:0000256" key="1">
    <source>
        <dbReference type="SAM" id="MobiDB-lite"/>
    </source>
</evidence>
<reference evidence="2" key="2">
    <citation type="submission" date="2019-07" db="EMBL/GenBank/DDBJ databases">
        <authorList>
            <person name="Seetharam A."/>
            <person name="Woodhouse M."/>
            <person name="Cannon E."/>
        </authorList>
    </citation>
    <scope>NUCLEOTIDE SEQUENCE [LARGE SCALE GENOMIC DNA]</scope>
    <source>
        <strain evidence="2">cv. B73</strain>
    </source>
</reference>
<evidence type="ECO:0000313" key="2">
    <source>
        <dbReference type="EnsemblPlants" id="Zm00001eb029230_P001"/>
    </source>
</evidence>
<evidence type="ECO:0000313" key="3">
    <source>
        <dbReference type="Proteomes" id="UP000007305"/>
    </source>
</evidence>
<dbReference type="Gramene" id="Zm00001eb029230_T001">
    <property type="protein sequence ID" value="Zm00001eb029230_P001"/>
    <property type="gene ID" value="Zm00001eb029230"/>
</dbReference>
<dbReference type="InParanoid" id="A0A804LQS4"/>
<dbReference type="Proteomes" id="UP000007305">
    <property type="component" value="Chromosome 1"/>
</dbReference>
<organism evidence="2 3">
    <name type="scientific">Zea mays</name>
    <name type="common">Maize</name>
    <dbReference type="NCBI Taxonomy" id="4577"/>
    <lineage>
        <taxon>Eukaryota</taxon>
        <taxon>Viridiplantae</taxon>
        <taxon>Streptophyta</taxon>
        <taxon>Embryophyta</taxon>
        <taxon>Tracheophyta</taxon>
        <taxon>Spermatophyta</taxon>
        <taxon>Magnoliopsida</taxon>
        <taxon>Liliopsida</taxon>
        <taxon>Poales</taxon>
        <taxon>Poaceae</taxon>
        <taxon>PACMAD clade</taxon>
        <taxon>Panicoideae</taxon>
        <taxon>Andropogonodae</taxon>
        <taxon>Andropogoneae</taxon>
        <taxon>Tripsacinae</taxon>
        <taxon>Zea</taxon>
    </lineage>
</organism>
<feature type="region of interest" description="Disordered" evidence="1">
    <location>
        <begin position="37"/>
        <end position="68"/>
    </location>
</feature>
<reference evidence="3" key="1">
    <citation type="submission" date="2015-12" db="EMBL/GenBank/DDBJ databases">
        <title>Update maize B73 reference genome by single molecule sequencing technologies.</title>
        <authorList>
            <consortium name="Maize Genome Sequencing Project"/>
            <person name="Ware D."/>
        </authorList>
    </citation>
    <scope>NUCLEOTIDE SEQUENCE [LARGE SCALE GENOMIC DNA]</scope>
    <source>
        <strain evidence="3">cv. B73</strain>
    </source>
</reference>
<sequence length="112" mass="11040">MHLEREVVVVALQRGLKRRGGRCGREAEVGQLRLHAGDGLGRRHGRARGGGGSGRGGGGGGRGRGGCRRGARAAAAGRLLAGALGVAPAPAADGHVAERAATGPVAAARLAE</sequence>
<reference evidence="2" key="3">
    <citation type="submission" date="2021-05" db="UniProtKB">
        <authorList>
            <consortium name="EnsemblPlants"/>
        </authorList>
    </citation>
    <scope>IDENTIFICATION</scope>
    <source>
        <strain evidence="2">cv. B73</strain>
    </source>
</reference>
<keyword evidence="3" id="KW-1185">Reference proteome</keyword>
<protein>
    <submittedName>
        <fullName evidence="2">Uncharacterized protein</fullName>
    </submittedName>
</protein>
<proteinExistence type="predicted"/>
<dbReference type="AlphaFoldDB" id="A0A804LQS4"/>
<feature type="compositionally biased region" description="Gly residues" evidence="1">
    <location>
        <begin position="48"/>
        <end position="64"/>
    </location>
</feature>
<accession>A0A804LQS4</accession>
<dbReference type="EnsemblPlants" id="Zm00001eb029230_T001">
    <property type="protein sequence ID" value="Zm00001eb029230_P001"/>
    <property type="gene ID" value="Zm00001eb029230"/>
</dbReference>